<dbReference type="AlphaFoldDB" id="U6GTR5"/>
<accession>U6GTR5</accession>
<keyword evidence="1" id="KW-0472">Membrane</keyword>
<feature type="transmembrane region" description="Helical" evidence="1">
    <location>
        <begin position="69"/>
        <end position="94"/>
    </location>
</feature>
<dbReference type="OMA" id="MARCKPE"/>
<proteinExistence type="predicted"/>
<gene>
    <name evidence="2" type="ORF">EAH_00064150</name>
</gene>
<evidence type="ECO:0000256" key="1">
    <source>
        <dbReference type="SAM" id="Phobius"/>
    </source>
</evidence>
<keyword evidence="1" id="KW-0812">Transmembrane</keyword>
<sequence>MGRGGGMCSKVGGRENPAIAAWAISATLMAAVSMTLFLLAEASQLTDTAGKGLDSDEYGEVMFVSRSTFLGLGALHAVLFLLSCLITILGYFFWSKFLCFACPLVIINDIACLVTAGFGGYMLHRVYVHRTDQIDIARIGGVLPSADFSLSFVDAHASLILLVSVCSLASLVPLSRAGTIDEKGTMVDVMLHLPVITGCTATAGLFLFPSKESFYTVVGSLWLIAAIVAAILVALQKCGGITSRIFTLLLAIFYAVVLALSVVSVAVAGKHFIKGRRQVIDYVRTNAALKPSFLRNMSDEDFSSYKNYIVQNEGGFNLAAVVLCSLLFIFSFMGALFSLRAVVGGSDALRRDLSSSSSEKD</sequence>
<dbReference type="VEuPathDB" id="ToxoDB:EAH_00064150"/>
<feature type="transmembrane region" description="Helical" evidence="1">
    <location>
        <begin position="318"/>
        <end position="343"/>
    </location>
</feature>
<feature type="transmembrane region" description="Helical" evidence="1">
    <location>
        <begin position="20"/>
        <end position="40"/>
    </location>
</feature>
<dbReference type="EMBL" id="HG671946">
    <property type="protein sequence ID" value="CDI81989.1"/>
    <property type="molecule type" value="Genomic_DNA"/>
</dbReference>
<dbReference type="RefSeq" id="XP_013248461.1">
    <property type="nucleotide sequence ID" value="XM_013393007.1"/>
</dbReference>
<keyword evidence="3" id="KW-1185">Reference proteome</keyword>
<reference evidence="2" key="2">
    <citation type="submission" date="2013-10" db="EMBL/GenBank/DDBJ databases">
        <authorList>
            <person name="Aslett M."/>
        </authorList>
    </citation>
    <scope>NUCLEOTIDE SEQUENCE [LARGE SCALE GENOMIC DNA]</scope>
    <source>
        <strain evidence="2">Houghton</strain>
    </source>
</reference>
<feature type="transmembrane region" description="Helical" evidence="1">
    <location>
        <begin position="155"/>
        <end position="174"/>
    </location>
</feature>
<evidence type="ECO:0000313" key="2">
    <source>
        <dbReference type="EMBL" id="CDI81989.1"/>
    </source>
</evidence>
<protein>
    <submittedName>
        <fullName evidence="2">Uncharacterized protein</fullName>
    </submittedName>
</protein>
<feature type="transmembrane region" description="Helical" evidence="1">
    <location>
        <begin position="247"/>
        <end position="268"/>
    </location>
</feature>
<keyword evidence="1" id="KW-1133">Transmembrane helix</keyword>
<evidence type="ECO:0000313" key="3">
    <source>
        <dbReference type="Proteomes" id="UP000018050"/>
    </source>
</evidence>
<feature type="transmembrane region" description="Helical" evidence="1">
    <location>
        <begin position="214"/>
        <end position="235"/>
    </location>
</feature>
<feature type="transmembrane region" description="Helical" evidence="1">
    <location>
        <begin position="101"/>
        <end position="123"/>
    </location>
</feature>
<name>U6GTR5_EIMAC</name>
<reference evidence="2" key="1">
    <citation type="submission" date="2013-10" db="EMBL/GenBank/DDBJ databases">
        <title>Genomic analysis of the causative agents of coccidiosis in chickens.</title>
        <authorList>
            <person name="Reid A.J."/>
            <person name="Blake D."/>
            <person name="Billington K."/>
            <person name="Browne H."/>
            <person name="Dunn M."/>
            <person name="Hung S."/>
            <person name="Kawahara F."/>
            <person name="Miranda-Saavedra D."/>
            <person name="Mourier T."/>
            <person name="Nagra H."/>
            <person name="Otto T.D."/>
            <person name="Rawlings N."/>
            <person name="Sanchez A."/>
            <person name="Sanders M."/>
            <person name="Subramaniam C."/>
            <person name="Tay Y."/>
            <person name="Dear P."/>
            <person name="Doerig C."/>
            <person name="Gruber A."/>
            <person name="Parkinson J."/>
            <person name="Shirley M."/>
            <person name="Wan K.L."/>
            <person name="Berriman M."/>
            <person name="Tomley F."/>
            <person name="Pain A."/>
        </authorList>
    </citation>
    <scope>NUCLEOTIDE SEQUENCE [LARGE SCALE GENOMIC DNA]</scope>
    <source>
        <strain evidence="2">Houghton</strain>
    </source>
</reference>
<dbReference type="OrthoDB" id="354421at2759"/>
<dbReference type="GeneID" id="25274485"/>
<organism evidence="2 3">
    <name type="scientific">Eimeria acervulina</name>
    <name type="common">Coccidian parasite</name>
    <dbReference type="NCBI Taxonomy" id="5801"/>
    <lineage>
        <taxon>Eukaryota</taxon>
        <taxon>Sar</taxon>
        <taxon>Alveolata</taxon>
        <taxon>Apicomplexa</taxon>
        <taxon>Conoidasida</taxon>
        <taxon>Coccidia</taxon>
        <taxon>Eucoccidiorida</taxon>
        <taxon>Eimeriorina</taxon>
        <taxon>Eimeriidae</taxon>
        <taxon>Eimeria</taxon>
    </lineage>
</organism>
<dbReference type="Proteomes" id="UP000018050">
    <property type="component" value="Unassembled WGS sequence"/>
</dbReference>
<feature type="transmembrane region" description="Helical" evidence="1">
    <location>
        <begin position="186"/>
        <end position="208"/>
    </location>
</feature>